<dbReference type="GO" id="GO:0045337">
    <property type="term" value="P:farnesyl diphosphate biosynthetic process"/>
    <property type="evidence" value="ECO:0007669"/>
    <property type="project" value="TreeGrafter"/>
</dbReference>
<dbReference type="OrthoDB" id="10257492at2759"/>
<comment type="pathway">
    <text evidence="2">Isoprenoid biosynthesis; geranyl diphosphate biosynthesis; geranyl diphosphate from dimethylallyl diphosphate and isopentenyl diphosphate: step 1/1.</text>
</comment>
<dbReference type="Pfam" id="PF00348">
    <property type="entry name" value="polyprenyl_synt"/>
    <property type="match status" value="1"/>
</dbReference>
<keyword evidence="9" id="KW-0479">Metal-binding</keyword>
<evidence type="ECO:0000256" key="6">
    <source>
        <dbReference type="ARBA" id="ARBA00012833"/>
    </source>
</evidence>
<name>A0A9Q3C0W4_9BASI</name>
<protein>
    <recommendedName>
        <fullName evidence="15">(2E,6E)-farnesyl diphosphate synthase</fullName>
        <ecNumber evidence="6">2.5.1.1</ecNumber>
        <ecNumber evidence="5">2.5.1.10</ecNumber>
    </recommendedName>
    <alternativeName>
        <fullName evidence="14">Dimethylallyltranstransferase</fullName>
    </alternativeName>
    <alternativeName>
        <fullName evidence="13">Farnesyl diphosphate synthase</fullName>
    </alternativeName>
    <alternativeName>
        <fullName evidence="12">Geranyltranstransferase</fullName>
    </alternativeName>
</protein>
<dbReference type="InterPro" id="IPR000092">
    <property type="entry name" value="Polyprenyl_synt"/>
</dbReference>
<keyword evidence="11" id="KW-0443">Lipid metabolism</keyword>
<sequence length="427" mass="49054">MEFLRCISELDHSTPRSEAEDPPRLGWRFKPQRIRGCSRRPSSASSYHPSILLIILAHLKHLWSIMNGHPISCRDRFLGTWPSIRQDVLDSAKVQNLPPDALHWFKKNLDYNAPLGKLNRGTSVIDSLEILKGHSLSSEEFHRAAVLGWCIELLQAYFLVADDMMDQSITRRNQPCWYRVPKVGNIAINDSFMLEASTYVLLKKHFRDHPAYACLLELFHDTTYQTELGQLIDLLTAPEDVVDLDKFSLDKHRLIVVFKTAYYSFYLPVALAMRLHGIHSPSDPGSKEGPTLDLYKQAMDILLPLGEYFQVQDDYLDCFGDPEVIGKVGTDIVDNKCSWNVNIALKFCTPEQRKVLDAHYGQKNPESEAKVKDVFNSPEVDLKKRFEEYEDESYKSINALIEKIDESQGLKKDVFKTFLGKIYKRIK</sequence>
<comment type="caution">
    <text evidence="17">The sequence shown here is derived from an EMBL/GenBank/DDBJ whole genome shotgun (WGS) entry which is preliminary data.</text>
</comment>
<keyword evidence="18" id="KW-1185">Reference proteome</keyword>
<evidence type="ECO:0000256" key="14">
    <source>
        <dbReference type="ARBA" id="ARBA00032448"/>
    </source>
</evidence>
<evidence type="ECO:0000256" key="5">
    <source>
        <dbReference type="ARBA" id="ARBA00012439"/>
    </source>
</evidence>
<dbReference type="EMBL" id="AVOT02003910">
    <property type="protein sequence ID" value="MBW0474903.1"/>
    <property type="molecule type" value="Genomic_DNA"/>
</dbReference>
<dbReference type="AlphaFoldDB" id="A0A9Q3C0W4"/>
<evidence type="ECO:0000256" key="16">
    <source>
        <dbReference type="RuleBase" id="RU004466"/>
    </source>
</evidence>
<dbReference type="SFLD" id="SFLDG01017">
    <property type="entry name" value="Polyprenyl_Transferase_Like"/>
    <property type="match status" value="1"/>
</dbReference>
<dbReference type="GO" id="GO:0005737">
    <property type="term" value="C:cytoplasm"/>
    <property type="evidence" value="ECO:0007669"/>
    <property type="project" value="TreeGrafter"/>
</dbReference>
<keyword evidence="10" id="KW-0460">Magnesium</keyword>
<dbReference type="SFLD" id="SFLDS00005">
    <property type="entry name" value="Isoprenoid_Synthase_Type_I"/>
    <property type="match status" value="1"/>
</dbReference>
<dbReference type="InterPro" id="IPR033749">
    <property type="entry name" value="Polyprenyl_synt_CS"/>
</dbReference>
<comment type="pathway">
    <text evidence="3">Isoprenoid biosynthesis; farnesyl diphosphate biosynthesis; farnesyl diphosphate from geranyl diphosphate and isopentenyl diphosphate: step 1/1.</text>
</comment>
<keyword evidence="8 16" id="KW-0808">Transferase</keyword>
<dbReference type="CDD" id="cd00685">
    <property type="entry name" value="Trans_IPPS_HT"/>
    <property type="match status" value="1"/>
</dbReference>
<dbReference type="SUPFAM" id="SSF48576">
    <property type="entry name" value="Terpenoid synthases"/>
    <property type="match status" value="1"/>
</dbReference>
<dbReference type="GO" id="GO:0004161">
    <property type="term" value="F:dimethylallyltranstransferase activity"/>
    <property type="evidence" value="ECO:0007669"/>
    <property type="project" value="UniProtKB-EC"/>
</dbReference>
<organism evidence="17 18">
    <name type="scientific">Austropuccinia psidii MF-1</name>
    <dbReference type="NCBI Taxonomy" id="1389203"/>
    <lineage>
        <taxon>Eukaryota</taxon>
        <taxon>Fungi</taxon>
        <taxon>Dikarya</taxon>
        <taxon>Basidiomycota</taxon>
        <taxon>Pucciniomycotina</taxon>
        <taxon>Pucciniomycetes</taxon>
        <taxon>Pucciniales</taxon>
        <taxon>Sphaerophragmiaceae</taxon>
        <taxon>Austropuccinia</taxon>
    </lineage>
</organism>
<comment type="cofactor">
    <cofactor evidence="1">
        <name>Mg(2+)</name>
        <dbReference type="ChEBI" id="CHEBI:18420"/>
    </cofactor>
</comment>
<evidence type="ECO:0000256" key="1">
    <source>
        <dbReference type="ARBA" id="ARBA00001946"/>
    </source>
</evidence>
<evidence type="ECO:0000256" key="11">
    <source>
        <dbReference type="ARBA" id="ARBA00023098"/>
    </source>
</evidence>
<dbReference type="Gene3D" id="1.10.600.10">
    <property type="entry name" value="Farnesyl Diphosphate Synthase"/>
    <property type="match status" value="1"/>
</dbReference>
<dbReference type="PANTHER" id="PTHR11525:SF0">
    <property type="entry name" value="FARNESYL PYROPHOSPHATE SYNTHASE"/>
    <property type="match status" value="1"/>
</dbReference>
<evidence type="ECO:0000313" key="17">
    <source>
        <dbReference type="EMBL" id="MBW0474903.1"/>
    </source>
</evidence>
<evidence type="ECO:0000256" key="9">
    <source>
        <dbReference type="ARBA" id="ARBA00022723"/>
    </source>
</evidence>
<evidence type="ECO:0000256" key="2">
    <source>
        <dbReference type="ARBA" id="ARBA00004932"/>
    </source>
</evidence>
<dbReference type="GO" id="GO:0046872">
    <property type="term" value="F:metal ion binding"/>
    <property type="evidence" value="ECO:0007669"/>
    <property type="project" value="UniProtKB-KW"/>
</dbReference>
<dbReference type="EC" id="2.5.1.10" evidence="5"/>
<comment type="similarity">
    <text evidence="4 16">Belongs to the FPP/GGPP synthase family.</text>
</comment>
<evidence type="ECO:0000256" key="3">
    <source>
        <dbReference type="ARBA" id="ARBA00005035"/>
    </source>
</evidence>
<dbReference type="Proteomes" id="UP000765509">
    <property type="component" value="Unassembled WGS sequence"/>
</dbReference>
<keyword evidence="7" id="KW-0444">Lipid biosynthesis</keyword>
<evidence type="ECO:0000256" key="13">
    <source>
        <dbReference type="ARBA" id="ARBA00032424"/>
    </source>
</evidence>
<proteinExistence type="inferred from homology"/>
<dbReference type="FunFam" id="1.10.600.10:FF:000006">
    <property type="entry name" value="Farnesyl pyrophosphate synthase"/>
    <property type="match status" value="1"/>
</dbReference>
<reference evidence="17" key="1">
    <citation type="submission" date="2021-03" db="EMBL/GenBank/DDBJ databases">
        <title>Draft genome sequence of rust myrtle Austropuccinia psidii MF-1, a brazilian biotype.</title>
        <authorList>
            <person name="Quecine M.C."/>
            <person name="Pachon D.M.R."/>
            <person name="Bonatelli M.L."/>
            <person name="Correr F.H."/>
            <person name="Franceschini L.M."/>
            <person name="Leite T.F."/>
            <person name="Margarido G.R.A."/>
            <person name="Almeida C.A."/>
            <person name="Ferrarezi J.A."/>
            <person name="Labate C.A."/>
        </authorList>
    </citation>
    <scope>NUCLEOTIDE SEQUENCE</scope>
    <source>
        <strain evidence="17">MF-1</strain>
    </source>
</reference>
<dbReference type="EC" id="2.5.1.1" evidence="6"/>
<dbReference type="PROSITE" id="PS00444">
    <property type="entry name" value="POLYPRENYL_SYNTHASE_2"/>
    <property type="match status" value="1"/>
</dbReference>
<evidence type="ECO:0000256" key="7">
    <source>
        <dbReference type="ARBA" id="ARBA00022516"/>
    </source>
</evidence>
<evidence type="ECO:0000256" key="10">
    <source>
        <dbReference type="ARBA" id="ARBA00022842"/>
    </source>
</evidence>
<evidence type="ECO:0000313" key="18">
    <source>
        <dbReference type="Proteomes" id="UP000765509"/>
    </source>
</evidence>
<dbReference type="PANTHER" id="PTHR11525">
    <property type="entry name" value="FARNESYL-PYROPHOSPHATE SYNTHETASE"/>
    <property type="match status" value="1"/>
</dbReference>
<evidence type="ECO:0000256" key="15">
    <source>
        <dbReference type="ARBA" id="ARBA00032873"/>
    </source>
</evidence>
<dbReference type="InterPro" id="IPR039702">
    <property type="entry name" value="FPS1-like"/>
</dbReference>
<dbReference type="GO" id="GO:0004337">
    <property type="term" value="F:(2E,6E)-farnesyl diphosphate synthase activity"/>
    <property type="evidence" value="ECO:0007669"/>
    <property type="project" value="UniProtKB-EC"/>
</dbReference>
<gene>
    <name evidence="17" type="ORF">O181_014618</name>
</gene>
<dbReference type="InterPro" id="IPR008949">
    <property type="entry name" value="Isoprenoid_synthase_dom_sf"/>
</dbReference>
<evidence type="ECO:0000256" key="8">
    <source>
        <dbReference type="ARBA" id="ARBA00022679"/>
    </source>
</evidence>
<evidence type="ECO:0000256" key="4">
    <source>
        <dbReference type="ARBA" id="ARBA00006706"/>
    </source>
</evidence>
<evidence type="ECO:0000256" key="12">
    <source>
        <dbReference type="ARBA" id="ARBA00032380"/>
    </source>
</evidence>
<accession>A0A9Q3C0W4</accession>